<protein>
    <recommendedName>
        <fullName evidence="1">DUF2383 domain-containing protein</fullName>
    </recommendedName>
</protein>
<reference evidence="2" key="1">
    <citation type="submission" date="2023-07" db="EMBL/GenBank/DDBJ databases">
        <authorList>
            <person name="Pelsma A.J. K."/>
        </authorList>
    </citation>
    <scope>NUCLEOTIDE SEQUENCE</scope>
</reference>
<accession>A0AA48LZV7</accession>
<evidence type="ECO:0000259" key="1">
    <source>
        <dbReference type="Pfam" id="PF09537"/>
    </source>
</evidence>
<dbReference type="EMBL" id="OY288114">
    <property type="protein sequence ID" value="CAJ0849677.1"/>
    <property type="molecule type" value="Genomic_DNA"/>
</dbReference>
<dbReference type="Gene3D" id="1.20.1260.10">
    <property type="match status" value="1"/>
</dbReference>
<dbReference type="InterPro" id="IPR012347">
    <property type="entry name" value="Ferritin-like"/>
</dbReference>
<dbReference type="InterPro" id="IPR019052">
    <property type="entry name" value="DUF2383"/>
</dbReference>
<dbReference type="InterPro" id="IPR016920">
    <property type="entry name" value="UCP029477"/>
</dbReference>
<dbReference type="Pfam" id="PF09537">
    <property type="entry name" value="DUF2383"/>
    <property type="match status" value="1"/>
</dbReference>
<dbReference type="AlphaFoldDB" id="A0AA48LZV7"/>
<dbReference type="NCBIfam" id="TIGR02284">
    <property type="entry name" value="PA2169 family four-helix-bundle protein"/>
    <property type="match status" value="1"/>
</dbReference>
<gene>
    <name evidence="2" type="ORF">AMST5_00159</name>
</gene>
<sequence length="144" mass="15292">MANVISTLTHLAEISRDGAKGFADAADAVKSSNLKSTLQSASRRCETGARELDTTISGLGGQTDDSGTTAGAMHRVWTNLKAAVTGGDDKAILVECERGEDAAKAAYQEALKSDLPADVQTLVQRQYKGVMENHDLIKRLRDTA</sequence>
<organism evidence="2">
    <name type="scientific">freshwater sediment metagenome</name>
    <dbReference type="NCBI Taxonomy" id="556182"/>
    <lineage>
        <taxon>unclassified sequences</taxon>
        <taxon>metagenomes</taxon>
        <taxon>ecological metagenomes</taxon>
    </lineage>
</organism>
<feature type="domain" description="DUF2383" evidence="1">
    <location>
        <begin position="4"/>
        <end position="112"/>
    </location>
</feature>
<dbReference type="PIRSF" id="PIRSF029477">
    <property type="entry name" value="UCP029477"/>
    <property type="match status" value="1"/>
</dbReference>
<evidence type="ECO:0000313" key="2">
    <source>
        <dbReference type="EMBL" id="CAJ0849677.1"/>
    </source>
</evidence>
<name>A0AA48LZV7_9ZZZZ</name>
<proteinExistence type="predicted"/>
<dbReference type="InterPro" id="IPR011971">
    <property type="entry name" value="CHP02284"/>
</dbReference>